<proteinExistence type="predicted"/>
<dbReference type="AlphaFoldDB" id="A0A8J2KGQ7"/>
<accession>A0A8J2KGQ7</accession>
<reference evidence="4" key="1">
    <citation type="submission" date="2021-06" db="EMBL/GenBank/DDBJ databases">
        <authorList>
            <person name="Hodson N. C."/>
            <person name="Mongue J. A."/>
            <person name="Jaron S. K."/>
        </authorList>
    </citation>
    <scope>NUCLEOTIDE SEQUENCE</scope>
</reference>
<organism evidence="4 5">
    <name type="scientific">Allacma fusca</name>
    <dbReference type="NCBI Taxonomy" id="39272"/>
    <lineage>
        <taxon>Eukaryota</taxon>
        <taxon>Metazoa</taxon>
        <taxon>Ecdysozoa</taxon>
        <taxon>Arthropoda</taxon>
        <taxon>Hexapoda</taxon>
        <taxon>Collembola</taxon>
        <taxon>Symphypleona</taxon>
        <taxon>Sminthuridae</taxon>
        <taxon>Allacma</taxon>
    </lineage>
</organism>
<feature type="compositionally biased region" description="Basic and acidic residues" evidence="2">
    <location>
        <begin position="56"/>
        <end position="81"/>
    </location>
</feature>
<keyword evidence="1" id="KW-0193">Cuticle</keyword>
<sequence>MSKIILLAVLVGTVAAKQLQGLAGSGDPRLTNPVYGPQGYPDQGLLDPRFPGQRFQDQRLGDPRFPDQRLADPRFPDQRLVDPRFQDPRLADPRFPIQRFPDQRLADPRFPDQRFGNARFPGQSYPFQGLNQDPRLPQRFPGQLSGFPRFPAQRFPGQVQGYTPDQTATVVRSNSENNEDGNFRYGYETSNGIQADAEGFVKNPGAYPDEQIQAIIGSYSHYTPDGS</sequence>
<keyword evidence="3" id="KW-0732">Signal</keyword>
<feature type="chain" id="PRO_5035199858" evidence="3">
    <location>
        <begin position="17"/>
        <end position="227"/>
    </location>
</feature>
<evidence type="ECO:0000313" key="5">
    <source>
        <dbReference type="Proteomes" id="UP000708208"/>
    </source>
</evidence>
<dbReference type="Proteomes" id="UP000708208">
    <property type="component" value="Unassembled WGS sequence"/>
</dbReference>
<dbReference type="GO" id="GO:0042302">
    <property type="term" value="F:structural constituent of cuticle"/>
    <property type="evidence" value="ECO:0007669"/>
    <property type="project" value="UniProtKB-UniRule"/>
</dbReference>
<evidence type="ECO:0000313" key="4">
    <source>
        <dbReference type="EMBL" id="CAG7786420.1"/>
    </source>
</evidence>
<keyword evidence="5" id="KW-1185">Reference proteome</keyword>
<comment type="caution">
    <text evidence="4">The sequence shown here is derived from an EMBL/GenBank/DDBJ whole genome shotgun (WGS) entry which is preliminary data.</text>
</comment>
<feature type="signal peptide" evidence="3">
    <location>
        <begin position="1"/>
        <end position="16"/>
    </location>
</feature>
<dbReference type="Pfam" id="PF00379">
    <property type="entry name" value="Chitin_bind_4"/>
    <property type="match status" value="1"/>
</dbReference>
<evidence type="ECO:0000256" key="1">
    <source>
        <dbReference type="PROSITE-ProRule" id="PRU00497"/>
    </source>
</evidence>
<evidence type="ECO:0000256" key="2">
    <source>
        <dbReference type="SAM" id="MobiDB-lite"/>
    </source>
</evidence>
<feature type="region of interest" description="Disordered" evidence="2">
    <location>
        <begin position="22"/>
        <end position="81"/>
    </location>
</feature>
<dbReference type="OrthoDB" id="7920766at2759"/>
<dbReference type="PROSITE" id="PS51155">
    <property type="entry name" value="CHIT_BIND_RR_2"/>
    <property type="match status" value="1"/>
</dbReference>
<protein>
    <submittedName>
        <fullName evidence="4">Uncharacterized protein</fullName>
    </submittedName>
</protein>
<evidence type="ECO:0000256" key="3">
    <source>
        <dbReference type="SAM" id="SignalP"/>
    </source>
</evidence>
<dbReference type="InterPro" id="IPR000618">
    <property type="entry name" value="Insect_cuticle"/>
</dbReference>
<gene>
    <name evidence="4" type="ORF">AFUS01_LOCUS24989</name>
</gene>
<dbReference type="EMBL" id="CAJVCH010317675">
    <property type="protein sequence ID" value="CAG7786420.1"/>
    <property type="molecule type" value="Genomic_DNA"/>
</dbReference>
<feature type="non-terminal residue" evidence="4">
    <location>
        <position position="227"/>
    </location>
</feature>
<name>A0A8J2KGQ7_9HEXA</name>